<dbReference type="Pfam" id="PF00753">
    <property type="entry name" value="Lactamase_B"/>
    <property type="match status" value="1"/>
</dbReference>
<dbReference type="InterPro" id="IPR035681">
    <property type="entry name" value="ComA-like_MBL"/>
</dbReference>
<dbReference type="SMART" id="SM00849">
    <property type="entry name" value="Lactamase_B"/>
    <property type="match status" value="1"/>
</dbReference>
<proteinExistence type="predicted"/>
<evidence type="ECO:0000256" key="3">
    <source>
        <dbReference type="ARBA" id="ARBA00022692"/>
    </source>
</evidence>
<feature type="transmembrane region" description="Helical" evidence="6">
    <location>
        <begin position="302"/>
        <end position="319"/>
    </location>
</feature>
<dbReference type="PANTHER" id="PTHR30619">
    <property type="entry name" value="DNA INTERNALIZATION/COMPETENCE PROTEIN COMEC/REC2"/>
    <property type="match status" value="1"/>
</dbReference>
<dbReference type="InterPro" id="IPR025405">
    <property type="entry name" value="DUF4131"/>
</dbReference>
<feature type="transmembrane region" description="Helical" evidence="6">
    <location>
        <begin position="207"/>
        <end position="229"/>
    </location>
</feature>
<feature type="transmembrane region" description="Helical" evidence="6">
    <location>
        <begin position="385"/>
        <end position="411"/>
    </location>
</feature>
<evidence type="ECO:0000313" key="9">
    <source>
        <dbReference type="Proteomes" id="UP000275951"/>
    </source>
</evidence>
<evidence type="ECO:0000256" key="4">
    <source>
        <dbReference type="ARBA" id="ARBA00022989"/>
    </source>
</evidence>
<protein>
    <submittedName>
        <fullName evidence="8">ComEC/Rec2 family competence protein</fullName>
    </submittedName>
</protein>
<keyword evidence="4 6" id="KW-1133">Transmembrane helix</keyword>
<dbReference type="InterPro" id="IPR001279">
    <property type="entry name" value="Metallo-B-lactamas"/>
</dbReference>
<dbReference type="Pfam" id="PF13567">
    <property type="entry name" value="DUF4131"/>
    <property type="match status" value="1"/>
</dbReference>
<evidence type="ECO:0000256" key="5">
    <source>
        <dbReference type="ARBA" id="ARBA00023136"/>
    </source>
</evidence>
<feature type="domain" description="Metallo-beta-lactamase" evidence="7">
    <location>
        <begin position="485"/>
        <end position="647"/>
    </location>
</feature>
<organism evidence="8 9">
    <name type="scientific">Trueperella pyogenes</name>
    <dbReference type="NCBI Taxonomy" id="1661"/>
    <lineage>
        <taxon>Bacteria</taxon>
        <taxon>Bacillati</taxon>
        <taxon>Actinomycetota</taxon>
        <taxon>Actinomycetes</taxon>
        <taxon>Actinomycetales</taxon>
        <taxon>Actinomycetaceae</taxon>
        <taxon>Trueperella</taxon>
    </lineage>
</organism>
<keyword evidence="2" id="KW-1003">Cell membrane</keyword>
<dbReference type="InterPro" id="IPR052159">
    <property type="entry name" value="Competence_DNA_uptake"/>
</dbReference>
<dbReference type="NCBIfam" id="TIGR00360">
    <property type="entry name" value="ComEC_N-term"/>
    <property type="match status" value="1"/>
</dbReference>
<feature type="transmembrane region" description="Helical" evidence="6">
    <location>
        <begin position="450"/>
        <end position="468"/>
    </location>
</feature>
<evidence type="ECO:0000313" key="8">
    <source>
        <dbReference type="EMBL" id="AZR06210.1"/>
    </source>
</evidence>
<dbReference type="AlphaFoldDB" id="A0A3Q9GGN3"/>
<comment type="subcellular location">
    <subcellularLocation>
        <location evidence="1">Cell membrane</location>
        <topology evidence="1">Multi-pass membrane protein</topology>
    </subcellularLocation>
</comment>
<feature type="transmembrane region" description="Helical" evidence="6">
    <location>
        <begin position="358"/>
        <end position="378"/>
    </location>
</feature>
<dbReference type="CDD" id="cd07731">
    <property type="entry name" value="ComA-like_MBL-fold"/>
    <property type="match status" value="1"/>
</dbReference>
<dbReference type="PANTHER" id="PTHR30619:SF7">
    <property type="entry name" value="BETA-LACTAMASE DOMAIN PROTEIN"/>
    <property type="match status" value="1"/>
</dbReference>
<dbReference type="EMBL" id="CP033905">
    <property type="protein sequence ID" value="AZR06210.1"/>
    <property type="molecule type" value="Genomic_DNA"/>
</dbReference>
<gene>
    <name evidence="8" type="ORF">EBQ10_02135</name>
</gene>
<dbReference type="GO" id="GO:0005886">
    <property type="term" value="C:plasma membrane"/>
    <property type="evidence" value="ECO:0007669"/>
    <property type="project" value="UniProtKB-SubCell"/>
</dbReference>
<dbReference type="InterPro" id="IPR004477">
    <property type="entry name" value="ComEC_N"/>
</dbReference>
<dbReference type="SUPFAM" id="SSF56281">
    <property type="entry name" value="Metallo-hydrolase/oxidoreductase"/>
    <property type="match status" value="1"/>
</dbReference>
<keyword evidence="3 6" id="KW-0812">Transmembrane</keyword>
<keyword evidence="5 6" id="KW-0472">Membrane</keyword>
<feature type="transmembrane region" description="Helical" evidence="6">
    <location>
        <begin position="423"/>
        <end position="445"/>
    </location>
</feature>
<feature type="transmembrane region" description="Helical" evidence="6">
    <location>
        <begin position="43"/>
        <end position="65"/>
    </location>
</feature>
<dbReference type="Pfam" id="PF03772">
    <property type="entry name" value="Competence"/>
    <property type="match status" value="1"/>
</dbReference>
<accession>A0A3Q9GGN3</accession>
<dbReference type="InterPro" id="IPR036866">
    <property type="entry name" value="RibonucZ/Hydroxyglut_hydro"/>
</dbReference>
<feature type="transmembrane region" description="Helical" evidence="6">
    <location>
        <begin position="280"/>
        <end position="296"/>
    </location>
</feature>
<dbReference type="RefSeq" id="WP_164717775.1">
    <property type="nucleotide sequence ID" value="NZ_CP033905.1"/>
</dbReference>
<evidence type="ECO:0000259" key="7">
    <source>
        <dbReference type="SMART" id="SM00849"/>
    </source>
</evidence>
<name>A0A3Q9GGN3_9ACTO</name>
<feature type="transmembrane region" description="Helical" evidence="6">
    <location>
        <begin position="235"/>
        <end position="259"/>
    </location>
</feature>
<evidence type="ECO:0000256" key="6">
    <source>
        <dbReference type="SAM" id="Phobius"/>
    </source>
</evidence>
<reference evidence="8 9" key="1">
    <citation type="submission" date="2018-11" db="EMBL/GenBank/DDBJ databases">
        <title>Multidrug-resistant genes are associated with an 42-kb island TGI1 carrying a complex class 1 integron in a Trueperella pyogenes.</title>
        <authorList>
            <person name="Dong W."/>
        </authorList>
    </citation>
    <scope>NUCLEOTIDE SEQUENCE [LARGE SCALE GENOMIC DNA]</scope>
    <source>
        <strain evidence="8 9">TP4</strain>
    </source>
</reference>
<evidence type="ECO:0000256" key="2">
    <source>
        <dbReference type="ARBA" id="ARBA00022475"/>
    </source>
</evidence>
<feature type="transmembrane region" description="Helical" evidence="6">
    <location>
        <begin position="331"/>
        <end position="352"/>
    </location>
</feature>
<dbReference type="Gene3D" id="3.60.15.10">
    <property type="entry name" value="Ribonuclease Z/Hydroxyacylglutathione hydrolase-like"/>
    <property type="match status" value="1"/>
</dbReference>
<dbReference type="Proteomes" id="UP000275951">
    <property type="component" value="Chromosome"/>
</dbReference>
<sequence>MQDFRLLIPACLVWAAAIASPNYLVLALVAAPIALAGTLRRNWIATLAGVSLVAGAIAGGAHNLVRESDAIVRALGKQVEVTGVIDSHPKVASGRVSAFARIESVKTDTLMSSNARIRLQWAGDRLERGTRFIGHGRLTEGGGQISARMRVTSIEVLSEPFTASLRALLRESVADRPWHAQLIPGVVIGDDTGLPEQARREMRMLSLSHLTAVSGAHVSLAIAIVLGVIGRRRPMAAGVLALVSLAGLVELVGSEASVLRAGYMGVFMCIAIALRRRTNALPLLNATVIAVSLLDVDLARSLGFQLSAVATFAIITFSYPLQRRLAERLPAIIADVVSIALIAGVATGPLLLPVQECASLWGILANALVAPVVTPLTIGGMAGTLLLPVAPIPATVILRACELCTGWMAWVSRTLIGLPGSNLPTGVVLAVNVGLLVTLIATLVLGGVRVLMGALAVLACASAVSMLLSQRVLSDWEAIQCDVGQGSAFLARGEAGIVLVDVGPESGNISACLTHAGVKRLDLLIISHFDADHVRGLAEVLDTVEVEQVWYSVNRKPERNSQWALDLLNRRGIAHEPARYGDRLGTQVEVIGPRTIAGGEGDSNKDSLVVVVTTASHRILILADAPAERQQSLRGEVSAIDVVVAGHHGARDQSRELAEDLKPSVSLFSVGENSYGHPTREALDIWHAPIQARTDLCGEIVLTATQVVTGCRTDVE</sequence>
<evidence type="ECO:0000256" key="1">
    <source>
        <dbReference type="ARBA" id="ARBA00004651"/>
    </source>
</evidence>